<evidence type="ECO:0000313" key="2">
    <source>
        <dbReference type="EMBL" id="KRN76786.1"/>
    </source>
</evidence>
<reference evidence="2 3" key="1">
    <citation type="journal article" date="2015" name="Genome Announc.">
        <title>Expanding the biotechnology potential of lactobacilli through comparative genomics of 213 strains and associated genera.</title>
        <authorList>
            <person name="Sun Z."/>
            <person name="Harris H.M."/>
            <person name="McCann A."/>
            <person name="Guo C."/>
            <person name="Argimon S."/>
            <person name="Zhang W."/>
            <person name="Yang X."/>
            <person name="Jeffery I.B."/>
            <person name="Cooney J.C."/>
            <person name="Kagawa T.F."/>
            <person name="Liu W."/>
            <person name="Song Y."/>
            <person name="Salvetti E."/>
            <person name="Wrobel A."/>
            <person name="Rasinkangas P."/>
            <person name="Parkhill J."/>
            <person name="Rea M.C."/>
            <person name="O'Sullivan O."/>
            <person name="Ritari J."/>
            <person name="Douillard F.P."/>
            <person name="Paul Ross R."/>
            <person name="Yang R."/>
            <person name="Briner A.E."/>
            <person name="Felis G.E."/>
            <person name="de Vos W.M."/>
            <person name="Barrangou R."/>
            <person name="Klaenhammer T.R."/>
            <person name="Caufield P.W."/>
            <person name="Cui Y."/>
            <person name="Zhang H."/>
            <person name="O'Toole P.W."/>
        </authorList>
    </citation>
    <scope>NUCLEOTIDE SEQUENCE [LARGE SCALE GENOMIC DNA]</scope>
    <source>
        <strain evidence="2 3">DSM 20014</strain>
    </source>
</reference>
<keyword evidence="3" id="KW-1185">Reference proteome</keyword>
<proteinExistence type="predicted"/>
<keyword evidence="1" id="KW-1133">Transmembrane helix</keyword>
<evidence type="ECO:0000313" key="3">
    <source>
        <dbReference type="Proteomes" id="UP000051673"/>
    </source>
</evidence>
<sequence length="193" mass="22154">MHDGIVAAIIDRPAILALVGAIAGSLITAVFTARWDKKKINEERKKAFQINEGPWRKDLFEVLKNDKWDMSDVQLIKARMSLFVSIDKPGNEIVKIIEEQGDSNNDQFMNVIMADQLKRLEDELQTCEILPLKSTENVRQLLRIQLKKNFDHNNGAAGQEGRLRYSDLNSIMAVLKLSQTDEDNYREWLNVEK</sequence>
<evidence type="ECO:0000256" key="1">
    <source>
        <dbReference type="SAM" id="Phobius"/>
    </source>
</evidence>
<keyword evidence="1" id="KW-0812">Transmembrane</keyword>
<dbReference type="STRING" id="1620.IV67_GL000293"/>
<gene>
    <name evidence="2" type="ORF">IV67_GL000293</name>
</gene>
<dbReference type="RefSeq" id="WP_057787475.1">
    <property type="nucleotide sequence ID" value="NZ_JQCD01000024.1"/>
</dbReference>
<protein>
    <submittedName>
        <fullName evidence="2">Uncharacterized protein</fullName>
    </submittedName>
</protein>
<keyword evidence="1" id="KW-0472">Membrane</keyword>
<dbReference type="AlphaFoldDB" id="A0A0R2JHJ1"/>
<accession>A0A0R2JHJ1</accession>
<feature type="transmembrane region" description="Helical" evidence="1">
    <location>
        <begin position="14"/>
        <end position="35"/>
    </location>
</feature>
<organism evidence="2 3">
    <name type="scientific">Weissella minor</name>
    <dbReference type="NCBI Taxonomy" id="1620"/>
    <lineage>
        <taxon>Bacteria</taxon>
        <taxon>Bacillati</taxon>
        <taxon>Bacillota</taxon>
        <taxon>Bacilli</taxon>
        <taxon>Lactobacillales</taxon>
        <taxon>Lactobacillaceae</taxon>
        <taxon>Weissella</taxon>
    </lineage>
</organism>
<dbReference type="Proteomes" id="UP000051673">
    <property type="component" value="Unassembled WGS sequence"/>
</dbReference>
<dbReference type="PATRIC" id="fig|1620.3.peg.298"/>
<name>A0A0R2JHJ1_9LACO</name>
<comment type="caution">
    <text evidence="2">The sequence shown here is derived from an EMBL/GenBank/DDBJ whole genome shotgun (WGS) entry which is preliminary data.</text>
</comment>
<dbReference type="EMBL" id="JQCD01000024">
    <property type="protein sequence ID" value="KRN76786.1"/>
    <property type="molecule type" value="Genomic_DNA"/>
</dbReference>